<evidence type="ECO:0000313" key="3">
    <source>
        <dbReference type="EMBL" id="CAG7728951.1"/>
    </source>
</evidence>
<dbReference type="OrthoDB" id="6752380at2759"/>
<dbReference type="GO" id="GO:0003964">
    <property type="term" value="F:RNA-directed DNA polymerase activity"/>
    <property type="evidence" value="ECO:0007669"/>
    <property type="project" value="UniProtKB-EC"/>
</dbReference>
<comment type="caution">
    <text evidence="3">The sequence shown here is derived from an EMBL/GenBank/DDBJ whole genome shotgun (WGS) entry which is preliminary data.</text>
</comment>
<evidence type="ECO:0000259" key="2">
    <source>
        <dbReference type="PROSITE" id="PS50994"/>
    </source>
</evidence>
<evidence type="ECO:0000256" key="1">
    <source>
        <dbReference type="ARBA" id="ARBA00012493"/>
    </source>
</evidence>
<dbReference type="AlphaFoldDB" id="A0A8J2KP40"/>
<dbReference type="InterPro" id="IPR041588">
    <property type="entry name" value="Integrase_H2C2"/>
</dbReference>
<dbReference type="InterPro" id="IPR050951">
    <property type="entry name" value="Retrovirus_Pol_polyprotein"/>
</dbReference>
<dbReference type="EC" id="2.7.7.49" evidence="1"/>
<dbReference type="Pfam" id="PF17921">
    <property type="entry name" value="Integrase_H2C2"/>
    <property type="match status" value="1"/>
</dbReference>
<dbReference type="PROSITE" id="PS50994">
    <property type="entry name" value="INTEGRASE"/>
    <property type="match status" value="1"/>
</dbReference>
<feature type="non-terminal residue" evidence="3">
    <location>
        <position position="249"/>
    </location>
</feature>
<feature type="non-terminal residue" evidence="3">
    <location>
        <position position="1"/>
    </location>
</feature>
<gene>
    <name evidence="3" type="ORF">AFUS01_LOCUS17695</name>
</gene>
<proteinExistence type="predicted"/>
<name>A0A8J2KP40_9HEXA</name>
<evidence type="ECO:0000313" key="4">
    <source>
        <dbReference type="Proteomes" id="UP000708208"/>
    </source>
</evidence>
<protein>
    <recommendedName>
        <fullName evidence="1">RNA-directed DNA polymerase</fullName>
        <ecNumber evidence="1">2.7.7.49</ecNumber>
    </recommendedName>
</protein>
<dbReference type="GO" id="GO:0015074">
    <property type="term" value="P:DNA integration"/>
    <property type="evidence" value="ECO:0007669"/>
    <property type="project" value="InterPro"/>
</dbReference>
<dbReference type="PANTHER" id="PTHR37984">
    <property type="entry name" value="PROTEIN CBG26694"/>
    <property type="match status" value="1"/>
</dbReference>
<dbReference type="Proteomes" id="UP000708208">
    <property type="component" value="Unassembled WGS sequence"/>
</dbReference>
<reference evidence="3" key="1">
    <citation type="submission" date="2021-06" db="EMBL/GenBank/DDBJ databases">
        <authorList>
            <person name="Hodson N. C."/>
            <person name="Mongue J. A."/>
            <person name="Jaron S. K."/>
        </authorList>
    </citation>
    <scope>NUCLEOTIDE SEQUENCE</scope>
</reference>
<feature type="domain" description="Integrase catalytic" evidence="2">
    <location>
        <begin position="30"/>
        <end position="198"/>
    </location>
</feature>
<dbReference type="PANTHER" id="PTHR37984:SF5">
    <property type="entry name" value="PROTEIN NYNRIN-LIKE"/>
    <property type="match status" value="1"/>
</dbReference>
<sequence length="249" mass="28933">VLQHRIFKEIDESDLGHQGYHKTLQIIKSRFTWPKLNQTVRRFLKHCQNCLFHNNNYEVSKGYTPVIALVTPFTRIAINFIGEFKRTQRNKKAVLTIVDQSTSWLESYPTKDMSMASAIYGNFCHEKGIEIIFMSPNHPSSNGICERTHANINRMIAKHINDNQKNWDTLLPQVTSSLNSTANKVTKYSPFFLLYGIHPNLRVDGILPVTNQGHEDKFELFRHLVDARWLANENTCRYQLTQKLKADRT</sequence>
<keyword evidence="4" id="KW-1185">Reference proteome</keyword>
<organism evidence="3 4">
    <name type="scientific">Allacma fusca</name>
    <dbReference type="NCBI Taxonomy" id="39272"/>
    <lineage>
        <taxon>Eukaryota</taxon>
        <taxon>Metazoa</taxon>
        <taxon>Ecdysozoa</taxon>
        <taxon>Arthropoda</taxon>
        <taxon>Hexapoda</taxon>
        <taxon>Collembola</taxon>
        <taxon>Symphypleona</taxon>
        <taxon>Sminthuridae</taxon>
        <taxon>Allacma</taxon>
    </lineage>
</organism>
<accession>A0A8J2KP40</accession>
<dbReference type="EMBL" id="CAJVCH010170947">
    <property type="protein sequence ID" value="CAG7728951.1"/>
    <property type="molecule type" value="Genomic_DNA"/>
</dbReference>
<dbReference type="InterPro" id="IPR001584">
    <property type="entry name" value="Integrase_cat-core"/>
</dbReference>